<comment type="catalytic activity">
    <reaction evidence="1">
        <text>Thiol-dependent hydrolysis of ester, thioester, amide, peptide and isopeptide bonds formed by the C-terminal Gly of ubiquitin (a 76-residue protein attached to proteins as an intracellular targeting signal).</text>
        <dbReference type="EC" id="3.4.19.12"/>
    </reaction>
</comment>
<dbReference type="PROSITE" id="PS00973">
    <property type="entry name" value="USP_2"/>
    <property type="match status" value="1"/>
</dbReference>
<evidence type="ECO:0000256" key="5">
    <source>
        <dbReference type="ARBA" id="ARBA00022786"/>
    </source>
</evidence>
<feature type="region of interest" description="Disordered" evidence="9">
    <location>
        <begin position="1"/>
        <end position="22"/>
    </location>
</feature>
<evidence type="ECO:0000313" key="11">
    <source>
        <dbReference type="EMBL" id="ELP91318.1"/>
    </source>
</evidence>
<dbReference type="EMBL" id="KB206474">
    <property type="protein sequence ID" value="ELP91318.1"/>
    <property type="molecule type" value="Genomic_DNA"/>
</dbReference>
<keyword evidence="8" id="KW-0175">Coiled coil</keyword>
<dbReference type="PANTHER" id="PTHR24006">
    <property type="entry name" value="UBIQUITIN CARBOXYL-TERMINAL HYDROLASE"/>
    <property type="match status" value="1"/>
</dbReference>
<evidence type="ECO:0000259" key="10">
    <source>
        <dbReference type="PROSITE" id="PS50235"/>
    </source>
</evidence>
<dbReference type="KEGG" id="eiv:EIN_153250"/>
<dbReference type="InterPro" id="IPR018200">
    <property type="entry name" value="USP_CS"/>
</dbReference>
<organism evidence="11 12">
    <name type="scientific">Entamoeba invadens IP1</name>
    <dbReference type="NCBI Taxonomy" id="370355"/>
    <lineage>
        <taxon>Eukaryota</taxon>
        <taxon>Amoebozoa</taxon>
        <taxon>Evosea</taxon>
        <taxon>Archamoebae</taxon>
        <taxon>Mastigamoebida</taxon>
        <taxon>Entamoebidae</taxon>
        <taxon>Entamoeba</taxon>
    </lineage>
</organism>
<evidence type="ECO:0000256" key="8">
    <source>
        <dbReference type="SAM" id="Coils"/>
    </source>
</evidence>
<dbReference type="GO" id="GO:0005829">
    <property type="term" value="C:cytosol"/>
    <property type="evidence" value="ECO:0007669"/>
    <property type="project" value="TreeGrafter"/>
</dbReference>
<dbReference type="EC" id="3.4.19.12" evidence="3"/>
<dbReference type="FunFam" id="3.90.70.10:FF:000090">
    <property type="entry name" value="Clan CA, family C19, ubiquitin hydrolase-like cysteine peptidase"/>
    <property type="match status" value="1"/>
</dbReference>
<dbReference type="PROSITE" id="PS50235">
    <property type="entry name" value="USP_3"/>
    <property type="match status" value="1"/>
</dbReference>
<proteinExistence type="inferred from homology"/>
<dbReference type="VEuPathDB" id="AmoebaDB:EIN_153250"/>
<sequence length="1188" mass="137810">MESAPSVPTDSTPTEPVSNHLPHLTSLSSLNVKATEISEWLNEPLNIEDKDDTNFVLKLLTYLLDHPECSVDEEMENIVKKVINFIFKKTHTKTPDPDYLDTTNAVTDLFVKYANANIPATKEVAFLMTRAVSQYLRDMFKETFTELFGLGITNATTAIEDVFIQNINNPNVLCYVCALPKNNLTKTEEYTKSARALILKKMGTDFLSPKLIEFYRENVNTVDVEFAQQISDALFTPPNLENMKLPIIQNENTRIELLKLLEKYFVIGGFNKELTDNCVNNIKPIQMARVTDATFKKFPFVGLENQGCTCYINSLVQQLYMNPYFRNKLLNVKGNENSVNINAFQKLFTELHETVVRYVDTKDFISHLKGDDGKELNPYIQMDTHEFLTSTLDEIEKELKQIDGQKNIIEECFSGTLSNQIVSKECEHVSETEEKTICLQMSIITFGEPNKTSLDESFASMIKGDELSGDNKYFCEKCNKKVDAVRRSCIKTPPNTLILHIKRFEFDYETMDRIKLNNRYEFPRELDLFKYSAEFLKDPTIENKGDFQFKLVGVLIHLGSLDSGHYYSYIKDQETGDEWFVFNDDLIEKFDLSKLEEQTYGGDATKRFSAYILFYQKVIPIVEKVDVVYPIELKNKVIQDNLSMMSNSVILANCNMSDYLIQQMRFCNNEPNFEFTTTAQVPTQCNKMEIEIQNGVSEQTIRDLIEICVHYELTHATLLMQYPRQEMFQIELLKMVEKYPDIVNTILKSEVEQKENELLKKTREYVISSRATINTLHFFSQIFGMGDKELVIQYAEKLIKFFASVKKTGDSFWRFCLFLRKLCENIRVGRIFQEKLITGVGYISCYNALSCSEKVLKFVPDMSDLYFAFFTALASNYSNLDESSKARSRDVEFLKSTVRWVEKSKNVVNKVEVVEILLRFLKEITKIDILSYIVRTTQILENSKEGLPDVVSRAFVLLSQTIVITSEEEEKATLFLQTMIGEMHGYHYPTENICYVRIVKGMIEKNPFVTQIAQKELLTYIQRNPDEAYRCVLYFNEELKREINELYEHLLGDYVKNVWNEIIIPRLVKEKLGVSFLYEYKGDPCYRLKDSISMLHRVLKKYGTDNFELKFFVDLFTTIITSQRRPNLDYNLLELAALCVDISITHKDLFDAGSLRNINFKQNIWGEEEKRVEKCINDSYVEIMKNID</sequence>
<dbReference type="GO" id="GO:0004843">
    <property type="term" value="F:cysteine-type deubiquitinase activity"/>
    <property type="evidence" value="ECO:0007669"/>
    <property type="project" value="UniProtKB-EC"/>
</dbReference>
<evidence type="ECO:0000256" key="3">
    <source>
        <dbReference type="ARBA" id="ARBA00012759"/>
    </source>
</evidence>
<dbReference type="InterPro" id="IPR001394">
    <property type="entry name" value="Peptidase_C19_UCH"/>
</dbReference>
<dbReference type="InterPro" id="IPR028889">
    <property type="entry name" value="USP"/>
</dbReference>
<feature type="compositionally biased region" description="Polar residues" evidence="9">
    <location>
        <begin position="1"/>
        <end position="17"/>
    </location>
</feature>
<accession>A0A0A1UC95</accession>
<dbReference type="Pfam" id="PF00443">
    <property type="entry name" value="UCH"/>
    <property type="match status" value="1"/>
</dbReference>
<keyword evidence="5" id="KW-0833">Ubl conjugation pathway</keyword>
<evidence type="ECO:0000313" key="12">
    <source>
        <dbReference type="Proteomes" id="UP000014680"/>
    </source>
</evidence>
<evidence type="ECO:0000256" key="2">
    <source>
        <dbReference type="ARBA" id="ARBA00009085"/>
    </source>
</evidence>
<dbReference type="GO" id="GO:0005634">
    <property type="term" value="C:nucleus"/>
    <property type="evidence" value="ECO:0007669"/>
    <property type="project" value="TreeGrafter"/>
</dbReference>
<dbReference type="Gene3D" id="3.90.70.10">
    <property type="entry name" value="Cysteine proteinases"/>
    <property type="match status" value="1"/>
</dbReference>
<dbReference type="OMA" id="PNYIETQ"/>
<evidence type="ECO:0000256" key="7">
    <source>
        <dbReference type="ARBA" id="ARBA00022807"/>
    </source>
</evidence>
<name>A0A0A1UC95_ENTIV</name>
<gene>
    <name evidence="11" type="ORF">EIN_153250</name>
</gene>
<reference evidence="11 12" key="1">
    <citation type="submission" date="2012-10" db="EMBL/GenBank/DDBJ databases">
        <authorList>
            <person name="Zafar N."/>
            <person name="Inman J."/>
            <person name="Hall N."/>
            <person name="Lorenzi H."/>
            <person name="Caler E."/>
        </authorList>
    </citation>
    <scope>NUCLEOTIDE SEQUENCE [LARGE SCALE GENOMIC DNA]</scope>
    <source>
        <strain evidence="11 12">IP1</strain>
    </source>
</reference>
<keyword evidence="4 11" id="KW-0645">Protease</keyword>
<evidence type="ECO:0000256" key="9">
    <source>
        <dbReference type="SAM" id="MobiDB-lite"/>
    </source>
</evidence>
<dbReference type="OrthoDB" id="289038at2759"/>
<keyword evidence="12" id="KW-1185">Reference proteome</keyword>
<feature type="coiled-coil region" evidence="8">
    <location>
        <begin position="385"/>
        <end position="412"/>
    </location>
</feature>
<evidence type="ECO:0000256" key="1">
    <source>
        <dbReference type="ARBA" id="ARBA00000707"/>
    </source>
</evidence>
<keyword evidence="6" id="KW-0378">Hydrolase</keyword>
<protein>
    <recommendedName>
        <fullName evidence="3">ubiquitinyl hydrolase 1</fullName>
        <ecNumber evidence="3">3.4.19.12</ecNumber>
    </recommendedName>
</protein>
<dbReference type="Proteomes" id="UP000014680">
    <property type="component" value="Unassembled WGS sequence"/>
</dbReference>
<dbReference type="SUPFAM" id="SSF54001">
    <property type="entry name" value="Cysteine proteinases"/>
    <property type="match status" value="1"/>
</dbReference>
<dbReference type="InterPro" id="IPR050164">
    <property type="entry name" value="Peptidase_C19"/>
</dbReference>
<dbReference type="GO" id="GO:0016579">
    <property type="term" value="P:protein deubiquitination"/>
    <property type="evidence" value="ECO:0007669"/>
    <property type="project" value="InterPro"/>
</dbReference>
<dbReference type="GO" id="GO:0006508">
    <property type="term" value="P:proteolysis"/>
    <property type="evidence" value="ECO:0007669"/>
    <property type="project" value="UniProtKB-KW"/>
</dbReference>
<dbReference type="RefSeq" id="XP_004258089.1">
    <property type="nucleotide sequence ID" value="XM_004258041.1"/>
</dbReference>
<keyword evidence="7" id="KW-0788">Thiol protease</keyword>
<feature type="domain" description="USP" evidence="10">
    <location>
        <begin position="301"/>
        <end position="618"/>
    </location>
</feature>
<comment type="similarity">
    <text evidence="2">Belongs to the peptidase C19 family.</text>
</comment>
<dbReference type="AlphaFoldDB" id="A0A0A1UC95"/>
<dbReference type="PANTHER" id="PTHR24006:SF758">
    <property type="entry name" value="UBIQUITIN CARBOXYL-TERMINAL HYDROLASE 36"/>
    <property type="match status" value="1"/>
</dbReference>
<evidence type="ECO:0000256" key="6">
    <source>
        <dbReference type="ARBA" id="ARBA00022801"/>
    </source>
</evidence>
<evidence type="ECO:0000256" key="4">
    <source>
        <dbReference type="ARBA" id="ARBA00022670"/>
    </source>
</evidence>
<dbReference type="InterPro" id="IPR038765">
    <property type="entry name" value="Papain-like_cys_pep_sf"/>
</dbReference>
<dbReference type="GeneID" id="14890154"/>